<evidence type="ECO:0000256" key="1">
    <source>
        <dbReference type="SAM" id="MobiDB-lite"/>
    </source>
</evidence>
<evidence type="ECO:0000313" key="2">
    <source>
        <dbReference type="EMBL" id="MED6197102.1"/>
    </source>
</evidence>
<comment type="caution">
    <text evidence="2">The sequence shown here is derived from an EMBL/GenBank/DDBJ whole genome shotgun (WGS) entry which is preliminary data.</text>
</comment>
<feature type="compositionally biased region" description="Basic residues" evidence="1">
    <location>
        <begin position="132"/>
        <end position="142"/>
    </location>
</feature>
<evidence type="ECO:0000313" key="3">
    <source>
        <dbReference type="Proteomes" id="UP001341840"/>
    </source>
</evidence>
<feature type="compositionally biased region" description="Basic and acidic residues" evidence="1">
    <location>
        <begin position="154"/>
        <end position="163"/>
    </location>
</feature>
<feature type="compositionally biased region" description="Basic and acidic residues" evidence="1">
    <location>
        <begin position="35"/>
        <end position="57"/>
    </location>
</feature>
<protein>
    <submittedName>
        <fullName evidence="2">Uncharacterized protein</fullName>
    </submittedName>
</protein>
<sequence>MKKKKETRKGEEKWKKGRREGRRRLQIGRKPSRRRREERDKVKDRERERRREGETWRRRGKRELSSPSPSPPLQAATTAEASSFGVVPCRRPVAIASSLLEIRERERKNDGKRRTKGCLRFVAVDSVQSKSRRRRSCMRGRRRDSVVVTMGSLHSKETPPKVD</sequence>
<keyword evidence="3" id="KW-1185">Reference proteome</keyword>
<accession>A0ABU6XGR3</accession>
<feature type="region of interest" description="Disordered" evidence="1">
    <location>
        <begin position="1"/>
        <end position="87"/>
    </location>
</feature>
<reference evidence="2 3" key="1">
    <citation type="journal article" date="2023" name="Plants (Basel)">
        <title>Bridging the Gap: Combining Genomics and Transcriptomics Approaches to Understand Stylosanthes scabra, an Orphan Legume from the Brazilian Caatinga.</title>
        <authorList>
            <person name="Ferreira-Neto J.R.C."/>
            <person name="da Silva M.D."/>
            <person name="Binneck E."/>
            <person name="de Melo N.F."/>
            <person name="da Silva R.H."/>
            <person name="de Melo A.L.T.M."/>
            <person name="Pandolfi V."/>
            <person name="Bustamante F.O."/>
            <person name="Brasileiro-Vidal A.C."/>
            <person name="Benko-Iseppon A.M."/>
        </authorList>
    </citation>
    <scope>NUCLEOTIDE SEQUENCE [LARGE SCALE GENOMIC DNA]</scope>
    <source>
        <tissue evidence="2">Leaves</tissue>
    </source>
</reference>
<gene>
    <name evidence="2" type="ORF">PIB30_053542</name>
</gene>
<organism evidence="2 3">
    <name type="scientific">Stylosanthes scabra</name>
    <dbReference type="NCBI Taxonomy" id="79078"/>
    <lineage>
        <taxon>Eukaryota</taxon>
        <taxon>Viridiplantae</taxon>
        <taxon>Streptophyta</taxon>
        <taxon>Embryophyta</taxon>
        <taxon>Tracheophyta</taxon>
        <taxon>Spermatophyta</taxon>
        <taxon>Magnoliopsida</taxon>
        <taxon>eudicotyledons</taxon>
        <taxon>Gunneridae</taxon>
        <taxon>Pentapetalae</taxon>
        <taxon>rosids</taxon>
        <taxon>fabids</taxon>
        <taxon>Fabales</taxon>
        <taxon>Fabaceae</taxon>
        <taxon>Papilionoideae</taxon>
        <taxon>50 kb inversion clade</taxon>
        <taxon>dalbergioids sensu lato</taxon>
        <taxon>Dalbergieae</taxon>
        <taxon>Pterocarpus clade</taxon>
        <taxon>Stylosanthes</taxon>
    </lineage>
</organism>
<dbReference type="Proteomes" id="UP001341840">
    <property type="component" value="Unassembled WGS sequence"/>
</dbReference>
<feature type="compositionally biased region" description="Basic residues" evidence="1">
    <location>
        <begin position="15"/>
        <end position="34"/>
    </location>
</feature>
<dbReference type="EMBL" id="JASCZI010211847">
    <property type="protein sequence ID" value="MED6197102.1"/>
    <property type="molecule type" value="Genomic_DNA"/>
</dbReference>
<proteinExistence type="predicted"/>
<feature type="region of interest" description="Disordered" evidence="1">
    <location>
        <begin position="132"/>
        <end position="163"/>
    </location>
</feature>
<name>A0ABU6XGR3_9FABA</name>